<dbReference type="Proteomes" id="UP000297729">
    <property type="component" value="Unassembled WGS sequence"/>
</dbReference>
<evidence type="ECO:0000313" key="2">
    <source>
        <dbReference type="EMBL" id="TFW28464.1"/>
    </source>
</evidence>
<dbReference type="EMBL" id="SPVG01000053">
    <property type="protein sequence ID" value="TFW28464.1"/>
    <property type="molecule type" value="Genomic_DNA"/>
</dbReference>
<sequence>MTTAKDSKLATSAGAGAMRKVQAKQQGGPTAAKADASPQTGGDQGTGLLGLSAAFLVGAAVGLAAGADQQPARGADVRLSLDDDPKDGKHAGHQDDYGCGL</sequence>
<evidence type="ECO:0000313" key="3">
    <source>
        <dbReference type="Proteomes" id="UP000297729"/>
    </source>
</evidence>
<feature type="region of interest" description="Disordered" evidence="1">
    <location>
        <begin position="67"/>
        <end position="101"/>
    </location>
</feature>
<feature type="region of interest" description="Disordered" evidence="1">
    <location>
        <begin position="1"/>
        <end position="45"/>
    </location>
</feature>
<name>A0A4Y9STB2_9BURK</name>
<gene>
    <name evidence="2" type="ORF">E4L98_05600</name>
</gene>
<organism evidence="2 3">
    <name type="scientific">Duganella callida</name>
    <dbReference type="NCBI Taxonomy" id="2561932"/>
    <lineage>
        <taxon>Bacteria</taxon>
        <taxon>Pseudomonadati</taxon>
        <taxon>Pseudomonadota</taxon>
        <taxon>Betaproteobacteria</taxon>
        <taxon>Burkholderiales</taxon>
        <taxon>Oxalobacteraceae</taxon>
        <taxon>Telluria group</taxon>
        <taxon>Duganella</taxon>
    </lineage>
</organism>
<dbReference type="RefSeq" id="WP_135200583.1">
    <property type="nucleotide sequence ID" value="NZ_SPVG01000053.1"/>
</dbReference>
<reference evidence="2 3" key="1">
    <citation type="submission" date="2019-03" db="EMBL/GenBank/DDBJ databases">
        <title>Draft Genome Sequence of Duganella callidus sp. nov., a Novel Duganella Species Isolated from Cultivated Soil.</title>
        <authorList>
            <person name="Raths R."/>
            <person name="Peta V."/>
            <person name="Bucking H."/>
        </authorList>
    </citation>
    <scope>NUCLEOTIDE SEQUENCE [LARGE SCALE GENOMIC DNA]</scope>
    <source>
        <strain evidence="2 3">DN04</strain>
    </source>
</reference>
<comment type="caution">
    <text evidence="2">The sequence shown here is derived from an EMBL/GenBank/DDBJ whole genome shotgun (WGS) entry which is preliminary data.</text>
</comment>
<keyword evidence="3" id="KW-1185">Reference proteome</keyword>
<evidence type="ECO:0000256" key="1">
    <source>
        <dbReference type="SAM" id="MobiDB-lite"/>
    </source>
</evidence>
<protein>
    <submittedName>
        <fullName evidence="2">Uncharacterized protein</fullName>
    </submittedName>
</protein>
<feature type="compositionally biased region" description="Basic and acidic residues" evidence="1">
    <location>
        <begin position="75"/>
        <end position="101"/>
    </location>
</feature>
<dbReference type="AlphaFoldDB" id="A0A4Y9STB2"/>
<accession>A0A4Y9STB2</accession>
<proteinExistence type="predicted"/>